<feature type="region of interest" description="Disordered" evidence="1">
    <location>
        <begin position="253"/>
        <end position="272"/>
    </location>
</feature>
<feature type="domain" description="DUF6818" evidence="2">
    <location>
        <begin position="190"/>
        <end position="266"/>
    </location>
</feature>
<evidence type="ECO:0000313" key="4">
    <source>
        <dbReference type="Proteomes" id="UP001218218"/>
    </source>
</evidence>
<feature type="region of interest" description="Disordered" evidence="1">
    <location>
        <begin position="1"/>
        <end position="38"/>
    </location>
</feature>
<sequence length="531" mass="57968">MDHSDAPASHFGAPSGYSTPHVHQDMQNGPPPPPHWHVQSYAAAVSAPAQTPIGNTHYSAQGYHGHDGCGPDGPVNADDQYQFSPHPVTTTTHAAPIKPPSFILSTMWTMNTGLIPRSLTSMPSLLSQKPKKNNKGKGKARDTSPSLESDADDACSKARNGRSGVWNYNKADKEMLFSIVQQLLLTREKGWKVAESSYNEMVCKAGRPERAFLSLKAKYSLYTKQKKPTGEGENPPDVRRAHQIKDLINDKAGTWDVDDDSELEDDDSNDSDMLKVVEPPTSSSTSHVAVNTLVHSLDPAALRACDDARTHHSFGRIQFMTYLPSWMDFGAKSLLCSKRTTTSNASGIVLRWSEPGLHALTKSWPAGNLMISVGGRAVPRTCTVMVGAEVARHLQSTMAYNIKYLEGGDMMVWETDMLSNATDFDYRVKKKQCQYWSPTPYQHHILNHHCTPSPSPPHCLATVNHCRTPTLSPPRHCAISHCRTPTPGPSRLSFTSTSPTSATLVSGNAVELVVTPRCGSAPLGFIISPNV</sequence>
<feature type="region of interest" description="Disordered" evidence="1">
    <location>
        <begin position="52"/>
        <end position="74"/>
    </location>
</feature>
<dbReference type="PANTHER" id="PTHR34409">
    <property type="entry name" value="SET DOMAIN-CONTAINING PROTEIN"/>
    <property type="match status" value="1"/>
</dbReference>
<gene>
    <name evidence="3" type="ORF">DFH08DRAFT_796885</name>
</gene>
<dbReference type="EMBL" id="JARIHO010000001">
    <property type="protein sequence ID" value="KAJ7369087.1"/>
    <property type="molecule type" value="Genomic_DNA"/>
</dbReference>
<dbReference type="AlphaFoldDB" id="A0AAD7AW34"/>
<dbReference type="InterPro" id="IPR049203">
    <property type="entry name" value="DUF6818"/>
</dbReference>
<proteinExistence type="predicted"/>
<feature type="region of interest" description="Disordered" evidence="1">
    <location>
        <begin position="121"/>
        <end position="163"/>
    </location>
</feature>
<accession>A0AAD7AW34</accession>
<comment type="caution">
    <text evidence="3">The sequence shown here is derived from an EMBL/GenBank/DDBJ whole genome shotgun (WGS) entry which is preliminary data.</text>
</comment>
<feature type="compositionally biased region" description="Acidic residues" evidence="1">
    <location>
        <begin position="256"/>
        <end position="270"/>
    </location>
</feature>
<feature type="compositionally biased region" description="Basic residues" evidence="1">
    <location>
        <begin position="129"/>
        <end position="138"/>
    </location>
</feature>
<name>A0AAD7AW34_9AGAR</name>
<organism evidence="3 4">
    <name type="scientific">Mycena albidolilacea</name>
    <dbReference type="NCBI Taxonomy" id="1033008"/>
    <lineage>
        <taxon>Eukaryota</taxon>
        <taxon>Fungi</taxon>
        <taxon>Dikarya</taxon>
        <taxon>Basidiomycota</taxon>
        <taxon>Agaricomycotina</taxon>
        <taxon>Agaricomycetes</taxon>
        <taxon>Agaricomycetidae</taxon>
        <taxon>Agaricales</taxon>
        <taxon>Marasmiineae</taxon>
        <taxon>Mycenaceae</taxon>
        <taxon>Mycena</taxon>
    </lineage>
</organism>
<dbReference type="Proteomes" id="UP001218218">
    <property type="component" value="Unassembled WGS sequence"/>
</dbReference>
<dbReference type="Pfam" id="PF20681">
    <property type="entry name" value="DUF6818"/>
    <property type="match status" value="1"/>
</dbReference>
<evidence type="ECO:0000259" key="2">
    <source>
        <dbReference type="Pfam" id="PF20681"/>
    </source>
</evidence>
<dbReference type="PANTHER" id="PTHR34409:SF1">
    <property type="entry name" value="MYB-LIKE DOMAIN-CONTAINING PROTEIN"/>
    <property type="match status" value="1"/>
</dbReference>
<keyword evidence="4" id="KW-1185">Reference proteome</keyword>
<evidence type="ECO:0000256" key="1">
    <source>
        <dbReference type="SAM" id="MobiDB-lite"/>
    </source>
</evidence>
<reference evidence="3" key="1">
    <citation type="submission" date="2023-03" db="EMBL/GenBank/DDBJ databases">
        <title>Massive genome expansion in bonnet fungi (Mycena s.s.) driven by repeated elements and novel gene families across ecological guilds.</title>
        <authorList>
            <consortium name="Lawrence Berkeley National Laboratory"/>
            <person name="Harder C.B."/>
            <person name="Miyauchi S."/>
            <person name="Viragh M."/>
            <person name="Kuo A."/>
            <person name="Thoen E."/>
            <person name="Andreopoulos B."/>
            <person name="Lu D."/>
            <person name="Skrede I."/>
            <person name="Drula E."/>
            <person name="Henrissat B."/>
            <person name="Morin E."/>
            <person name="Kohler A."/>
            <person name="Barry K."/>
            <person name="LaButti K."/>
            <person name="Morin E."/>
            <person name="Salamov A."/>
            <person name="Lipzen A."/>
            <person name="Mereny Z."/>
            <person name="Hegedus B."/>
            <person name="Baldrian P."/>
            <person name="Stursova M."/>
            <person name="Weitz H."/>
            <person name="Taylor A."/>
            <person name="Grigoriev I.V."/>
            <person name="Nagy L.G."/>
            <person name="Martin F."/>
            <person name="Kauserud H."/>
        </authorList>
    </citation>
    <scope>NUCLEOTIDE SEQUENCE</scope>
    <source>
        <strain evidence="3">CBHHK002</strain>
    </source>
</reference>
<evidence type="ECO:0000313" key="3">
    <source>
        <dbReference type="EMBL" id="KAJ7369087.1"/>
    </source>
</evidence>
<protein>
    <recommendedName>
        <fullName evidence="2">DUF6818 domain-containing protein</fullName>
    </recommendedName>
</protein>